<dbReference type="AlphaFoldDB" id="A0A1M5PYR0"/>
<reference evidence="2" key="1">
    <citation type="submission" date="2016-11" db="EMBL/GenBank/DDBJ databases">
        <authorList>
            <person name="Varghese N."/>
            <person name="Submissions S."/>
        </authorList>
    </citation>
    <scope>NUCLEOTIDE SEQUENCE [LARGE SCALE GENOMIC DNA]</scope>
    <source>
        <strain evidence="2">DSM 19978</strain>
    </source>
</reference>
<accession>A0A1M5PYR0</accession>
<organism evidence="1 2">
    <name type="scientific">Flavobacterium fluvii</name>
    <dbReference type="NCBI Taxonomy" id="468056"/>
    <lineage>
        <taxon>Bacteria</taxon>
        <taxon>Pseudomonadati</taxon>
        <taxon>Bacteroidota</taxon>
        <taxon>Flavobacteriia</taxon>
        <taxon>Flavobacteriales</taxon>
        <taxon>Flavobacteriaceae</taxon>
        <taxon>Flavobacterium</taxon>
    </lineage>
</organism>
<dbReference type="STRING" id="468056.SAMN05443549_1154"/>
<keyword evidence="2" id="KW-1185">Reference proteome</keyword>
<sequence>MVKLNFGKYLTTILFFCCLISCLGQGISVQKAEEFVPKSAILSETRMYVGDLNRDGIKDALLRFKVLNEPSENEHFYLLLAKKDGTLNIVDKDIFSFNNKNGIVFDKITISKDCNFTVEYIGTESNYGSYRKITFNYHSEYGSHYWILKRDEELFVHKVFAPAPQKPIIVTESEMQNIGGEYFGNIKENLYDVILRKKIKKYLPDTTSECRAYSGDLNRDNFEDIILRFKISTEPETKEHFYLFTGQDDGTYKLVVQNDNIELDNVDGHIFDKVVIKNGYFSLEYTGYGNTSGTYEIVTFKYSEVAKNWLLHRVGSKFVHRYGDGNSKEEITTPKDFGKILFKDY</sequence>
<evidence type="ECO:0000313" key="1">
    <source>
        <dbReference type="EMBL" id="SHH06908.1"/>
    </source>
</evidence>
<dbReference type="EMBL" id="FQWB01000015">
    <property type="protein sequence ID" value="SHH06908.1"/>
    <property type="molecule type" value="Genomic_DNA"/>
</dbReference>
<gene>
    <name evidence="1" type="ORF">SAMN05443549_1154</name>
</gene>
<protein>
    <submittedName>
        <fullName evidence="1">Uncharacterized protein</fullName>
    </submittedName>
</protein>
<dbReference type="SUPFAM" id="SSF69318">
    <property type="entry name" value="Integrin alpha N-terminal domain"/>
    <property type="match status" value="1"/>
</dbReference>
<evidence type="ECO:0000313" key="2">
    <source>
        <dbReference type="Proteomes" id="UP000184516"/>
    </source>
</evidence>
<dbReference type="Proteomes" id="UP000184516">
    <property type="component" value="Unassembled WGS sequence"/>
</dbReference>
<proteinExistence type="predicted"/>
<dbReference type="InterPro" id="IPR028994">
    <property type="entry name" value="Integrin_alpha_N"/>
</dbReference>
<name>A0A1M5PYR0_9FLAO</name>